<dbReference type="GeneID" id="136807467"/>
<evidence type="ECO:0000256" key="1">
    <source>
        <dbReference type="SAM" id="MobiDB-lite"/>
    </source>
</evidence>
<proteinExistence type="predicted"/>
<feature type="compositionally biased region" description="Low complexity" evidence="1">
    <location>
        <begin position="197"/>
        <end position="216"/>
    </location>
</feature>
<feature type="region of interest" description="Disordered" evidence="1">
    <location>
        <begin position="150"/>
        <end position="239"/>
    </location>
</feature>
<dbReference type="Gene3D" id="2.30.29.30">
    <property type="entry name" value="Pleckstrin-homology domain (PH domain)/Phosphotyrosine-binding domain (PTB)"/>
    <property type="match status" value="1"/>
</dbReference>
<sequence>MILNNMDDRKSIEGSVKLKDKELFKIKLALSSLTNSVIISPVIATLYTQSTKDDETWNCCKRGAPGLIVSHNSDCEVVNCQLCIADPDSGFAIWRESILPKSEYKASQKNFHTFNLISDGVDNKMAGIRFPSDESACGFLKDVLDNIPKEGVRADSPVSNKSRKQSKKIKKSEISQPCMFKHVTSVNNMKSRDKSQSMKVQSTKSKTSKYSGSGSSLDAPDADPHHGVGVRRSNSLFKR</sequence>
<dbReference type="PROSITE" id="PS50229">
    <property type="entry name" value="WH1"/>
    <property type="match status" value="1"/>
</dbReference>
<dbReference type="InterPro" id="IPR011993">
    <property type="entry name" value="PH-like_dom_sf"/>
</dbReference>
<evidence type="ECO:0000313" key="3">
    <source>
        <dbReference type="EnsemblMetazoa" id="CLYHEMP021748.1"/>
    </source>
</evidence>
<evidence type="ECO:0000313" key="4">
    <source>
        <dbReference type="Proteomes" id="UP000594262"/>
    </source>
</evidence>
<dbReference type="EnsemblMetazoa" id="CLYHEMT021748.1">
    <property type="protein sequence ID" value="CLYHEMP021748.1"/>
    <property type="gene ID" value="CLYHEMG021748"/>
</dbReference>
<dbReference type="AlphaFoldDB" id="A0A7M5XDX0"/>
<feature type="compositionally biased region" description="Basic residues" evidence="1">
    <location>
        <begin position="161"/>
        <end position="170"/>
    </location>
</feature>
<accession>A0A7M5XDX0</accession>
<reference evidence="3" key="1">
    <citation type="submission" date="2021-01" db="UniProtKB">
        <authorList>
            <consortium name="EnsemblMetazoa"/>
        </authorList>
    </citation>
    <scope>IDENTIFICATION</scope>
</reference>
<evidence type="ECO:0000259" key="2">
    <source>
        <dbReference type="PROSITE" id="PS50229"/>
    </source>
</evidence>
<name>A0A7M5XDX0_9CNID</name>
<dbReference type="RefSeq" id="XP_066920147.1">
    <property type="nucleotide sequence ID" value="XM_067064046.1"/>
</dbReference>
<protein>
    <recommendedName>
        <fullName evidence="2">WH1 domain-containing protein</fullName>
    </recommendedName>
</protein>
<dbReference type="InterPro" id="IPR000697">
    <property type="entry name" value="WH1/EVH1_dom"/>
</dbReference>
<dbReference type="Proteomes" id="UP000594262">
    <property type="component" value="Unplaced"/>
</dbReference>
<keyword evidence="4" id="KW-1185">Reference proteome</keyword>
<dbReference type="OrthoDB" id="10021476at2759"/>
<organism evidence="3 4">
    <name type="scientific">Clytia hemisphaerica</name>
    <dbReference type="NCBI Taxonomy" id="252671"/>
    <lineage>
        <taxon>Eukaryota</taxon>
        <taxon>Metazoa</taxon>
        <taxon>Cnidaria</taxon>
        <taxon>Hydrozoa</taxon>
        <taxon>Hydroidolina</taxon>
        <taxon>Leptothecata</taxon>
        <taxon>Obeliida</taxon>
        <taxon>Clytiidae</taxon>
        <taxon>Clytia</taxon>
    </lineage>
</organism>
<feature type="domain" description="WH1" evidence="2">
    <location>
        <begin position="31"/>
        <end position="150"/>
    </location>
</feature>